<evidence type="ECO:0000256" key="10">
    <source>
        <dbReference type="ARBA" id="ARBA00033445"/>
    </source>
</evidence>
<name>A0A7J7J234_BUGNE</name>
<dbReference type="Gene3D" id="2.60.120.260">
    <property type="entry name" value="Galactose-binding domain-like"/>
    <property type="match status" value="1"/>
</dbReference>
<dbReference type="GO" id="GO:0004567">
    <property type="term" value="F:beta-mannosidase activity"/>
    <property type="evidence" value="ECO:0007669"/>
    <property type="project" value="UniProtKB-EC"/>
</dbReference>
<dbReference type="EC" id="3.2.1.25" evidence="4"/>
<sequence length="872" mass="100319">MKVTLLLVISSLSASASPLVLNLNGNSWLASSAELGMHLKATVPGSMYTDLLANKVIEDPYNRYNDIRYAKYSMYDWQYKRSFTVSSFLKAKESIDLVCHGIDTISVIYINGVIVGKTSNQFIKYRFPIKHYLNTGSNELVINFTSAVTYAASQSKAYPYIVPPVCPPDVQHGQCHPNFIRKEQASFSWDWGPSFPTQGIWKDILIEGYDSVMLEDFSVEVSKADGLFWRLNVTGHIQGLSTLNAPQLYICDINIANVSASKTFEFSLQKNSSNTLRMELLVDETDLELWWPNGYGKQALYNLSVSCYSSSSNRVTKSKHIGFRTVELIQQPIKGAKGLSFYFKINGQPIFMKGSNWIPADSFQSRLSKDKLQNLLYSAKLAHMNMLRVWGGGVYEQADFYELADEMGILIWQDVMFACAMYPTDQNFLENIRSEITHQVHRLKHHPSLALWAGNNENEAALRDNWYDTENNFTLYQKDYIELYIKTVKETINKEHMSGIFVSSSPSNAAQSEKEGWIAQNPYDTKYGDVHYYNYAAGRYYNDDYPRSRFMSEYGYQSWPSFSSLKPHTISQDWNEFSEFALYRNHHGQGQEQMNSQIRYYFNPPTSSDPASNFSNYIYLTQINQAMYIRMVSEFCRRSQNYLYGDEGMTMGALYWQLNDIWPGPSWSSLEFSGSWKILHYYAKRFFAPNMISMAVESGNLTVYIIQDNNRNLQSTTLTLYCYSWASFVPQSNLKIPVQLADVVSNWVFNENLNKVLEKLNCTDQPRHFLFASWEKSLYSEFILSPYKDITTLQKPNIEVGLIGEYPRRALVLRTDRIAPFVWVSSDIPHLIFQDNGFLLKDQQITINFTTPDNKPLSVSNFTVKSLMDIYL</sequence>
<dbReference type="InterPro" id="IPR036156">
    <property type="entry name" value="Beta-gal/glucu_dom_sf"/>
</dbReference>
<dbReference type="PANTHER" id="PTHR43730:SF1">
    <property type="entry name" value="BETA-MANNOSIDASE"/>
    <property type="match status" value="1"/>
</dbReference>
<keyword evidence="15" id="KW-1185">Reference proteome</keyword>
<dbReference type="InterPro" id="IPR050887">
    <property type="entry name" value="Beta-mannosidase_GH2"/>
</dbReference>
<feature type="signal peptide" evidence="11">
    <location>
        <begin position="1"/>
        <end position="16"/>
    </location>
</feature>
<evidence type="ECO:0000256" key="5">
    <source>
        <dbReference type="ARBA" id="ARBA00022729"/>
    </source>
</evidence>
<evidence type="ECO:0000256" key="11">
    <source>
        <dbReference type="SAM" id="SignalP"/>
    </source>
</evidence>
<feature type="chain" id="PRO_5029905605" description="beta-mannosidase" evidence="11">
    <location>
        <begin position="17"/>
        <end position="872"/>
    </location>
</feature>
<comment type="subcellular location">
    <subcellularLocation>
        <location evidence="2">Lysosome</location>
    </subcellularLocation>
</comment>
<dbReference type="Pfam" id="PF17753">
    <property type="entry name" value="Ig_mannosidase"/>
    <property type="match status" value="1"/>
</dbReference>
<dbReference type="Gene3D" id="2.60.40.10">
    <property type="entry name" value="Immunoglobulins"/>
    <property type="match status" value="3"/>
</dbReference>
<evidence type="ECO:0000313" key="14">
    <source>
        <dbReference type="EMBL" id="KAF6019508.1"/>
    </source>
</evidence>
<feature type="domain" description="Beta-mannosidase Ig-fold" evidence="12">
    <location>
        <begin position="793"/>
        <end position="870"/>
    </location>
</feature>
<reference evidence="14" key="1">
    <citation type="submission" date="2020-06" db="EMBL/GenBank/DDBJ databases">
        <title>Draft genome of Bugula neritina, a colonial animal packing powerful symbionts and potential medicines.</title>
        <authorList>
            <person name="Rayko M."/>
        </authorList>
    </citation>
    <scope>NUCLEOTIDE SEQUENCE [LARGE SCALE GENOMIC DNA]</scope>
    <source>
        <strain evidence="14">Kwan_BN1</strain>
    </source>
</reference>
<protein>
    <recommendedName>
        <fullName evidence="4">beta-mannosidase</fullName>
        <ecNumber evidence="4">3.2.1.25</ecNumber>
    </recommendedName>
    <alternativeName>
        <fullName evidence="10">Mannanase</fullName>
    </alternativeName>
</protein>
<comment type="catalytic activity">
    <reaction evidence="1">
        <text>Hydrolysis of terminal, non-reducing beta-D-mannose residues in beta-D-mannosides.</text>
        <dbReference type="EC" id="3.2.1.25"/>
    </reaction>
</comment>
<evidence type="ECO:0000256" key="8">
    <source>
        <dbReference type="ARBA" id="ARBA00023228"/>
    </source>
</evidence>
<dbReference type="InterPro" id="IPR017853">
    <property type="entry name" value="GH"/>
</dbReference>
<evidence type="ECO:0000256" key="6">
    <source>
        <dbReference type="ARBA" id="ARBA00022801"/>
    </source>
</evidence>
<dbReference type="FunFam" id="2.60.120.260:FF:000060">
    <property type="entry name" value="Probable beta-mannosidase"/>
    <property type="match status" value="1"/>
</dbReference>
<dbReference type="GO" id="GO:0006516">
    <property type="term" value="P:glycoprotein catabolic process"/>
    <property type="evidence" value="ECO:0007669"/>
    <property type="project" value="TreeGrafter"/>
</dbReference>
<accession>A0A7J7J234</accession>
<evidence type="ECO:0000259" key="13">
    <source>
        <dbReference type="Pfam" id="PF22666"/>
    </source>
</evidence>
<dbReference type="OrthoDB" id="2866996at2759"/>
<dbReference type="SUPFAM" id="SSF49303">
    <property type="entry name" value="beta-Galactosidase/glucuronidase domain"/>
    <property type="match status" value="1"/>
</dbReference>
<evidence type="ECO:0000313" key="15">
    <source>
        <dbReference type="Proteomes" id="UP000593567"/>
    </source>
</evidence>
<dbReference type="InterPro" id="IPR041625">
    <property type="entry name" value="Beta-mannosidase_Ig"/>
</dbReference>
<dbReference type="InterPro" id="IPR008979">
    <property type="entry name" value="Galactose-bd-like_sf"/>
</dbReference>
<keyword evidence="6" id="KW-0378">Hydrolase</keyword>
<dbReference type="Pfam" id="PF22666">
    <property type="entry name" value="Glyco_hydro_2_N2"/>
    <property type="match status" value="1"/>
</dbReference>
<keyword evidence="7" id="KW-0325">Glycoprotein</keyword>
<dbReference type="Gene3D" id="3.20.20.80">
    <property type="entry name" value="Glycosidases"/>
    <property type="match status" value="1"/>
</dbReference>
<evidence type="ECO:0000256" key="3">
    <source>
        <dbReference type="ARBA" id="ARBA00007401"/>
    </source>
</evidence>
<keyword evidence="5 11" id="KW-0732">Signal</keyword>
<evidence type="ECO:0000256" key="7">
    <source>
        <dbReference type="ARBA" id="ARBA00023180"/>
    </source>
</evidence>
<dbReference type="PANTHER" id="PTHR43730">
    <property type="entry name" value="BETA-MANNOSIDASE"/>
    <property type="match status" value="1"/>
</dbReference>
<evidence type="ECO:0000259" key="12">
    <source>
        <dbReference type="Pfam" id="PF17753"/>
    </source>
</evidence>
<dbReference type="SUPFAM" id="SSF51445">
    <property type="entry name" value="(Trans)glycosidases"/>
    <property type="match status" value="1"/>
</dbReference>
<comment type="caution">
    <text evidence="14">The sequence shown here is derived from an EMBL/GenBank/DDBJ whole genome shotgun (WGS) entry which is preliminary data.</text>
</comment>
<evidence type="ECO:0000256" key="9">
    <source>
        <dbReference type="ARBA" id="ARBA00023295"/>
    </source>
</evidence>
<keyword evidence="9" id="KW-0326">Glycosidase</keyword>
<comment type="similarity">
    <text evidence="3">Belongs to the glycosyl hydrolase 2 family.</text>
</comment>
<keyword evidence="8" id="KW-0458">Lysosome</keyword>
<proteinExistence type="inferred from homology"/>
<gene>
    <name evidence="14" type="ORF">EB796_022159</name>
</gene>
<dbReference type="EMBL" id="VXIV02003223">
    <property type="protein sequence ID" value="KAF6019508.1"/>
    <property type="molecule type" value="Genomic_DNA"/>
</dbReference>
<feature type="domain" description="Beta-mannosidase-like galactose-binding" evidence="13">
    <location>
        <begin position="38"/>
        <end position="202"/>
    </location>
</feature>
<evidence type="ECO:0000256" key="1">
    <source>
        <dbReference type="ARBA" id="ARBA00000829"/>
    </source>
</evidence>
<evidence type="ECO:0000256" key="2">
    <source>
        <dbReference type="ARBA" id="ARBA00004371"/>
    </source>
</evidence>
<dbReference type="InterPro" id="IPR013783">
    <property type="entry name" value="Ig-like_fold"/>
</dbReference>
<dbReference type="SUPFAM" id="SSF49785">
    <property type="entry name" value="Galactose-binding domain-like"/>
    <property type="match status" value="1"/>
</dbReference>
<dbReference type="InterPro" id="IPR054593">
    <property type="entry name" value="Beta-mannosidase-like_N2"/>
</dbReference>
<dbReference type="FunFam" id="3.20.20.80:FF:000035">
    <property type="entry name" value="Mannosidase beta"/>
    <property type="match status" value="1"/>
</dbReference>
<dbReference type="Proteomes" id="UP000593567">
    <property type="component" value="Unassembled WGS sequence"/>
</dbReference>
<dbReference type="AlphaFoldDB" id="A0A7J7J234"/>
<evidence type="ECO:0000256" key="4">
    <source>
        <dbReference type="ARBA" id="ARBA00012754"/>
    </source>
</evidence>
<dbReference type="GO" id="GO:0005764">
    <property type="term" value="C:lysosome"/>
    <property type="evidence" value="ECO:0007669"/>
    <property type="project" value="UniProtKB-SubCell"/>
</dbReference>
<organism evidence="14 15">
    <name type="scientific">Bugula neritina</name>
    <name type="common">Brown bryozoan</name>
    <name type="synonym">Sertularia neritina</name>
    <dbReference type="NCBI Taxonomy" id="10212"/>
    <lineage>
        <taxon>Eukaryota</taxon>
        <taxon>Metazoa</taxon>
        <taxon>Spiralia</taxon>
        <taxon>Lophotrochozoa</taxon>
        <taxon>Bryozoa</taxon>
        <taxon>Gymnolaemata</taxon>
        <taxon>Cheilostomatida</taxon>
        <taxon>Flustrina</taxon>
        <taxon>Buguloidea</taxon>
        <taxon>Bugulidae</taxon>
        <taxon>Bugula</taxon>
    </lineage>
</organism>